<evidence type="ECO:0000313" key="2">
    <source>
        <dbReference type="EMBL" id="SVA29327.1"/>
    </source>
</evidence>
<dbReference type="Gene3D" id="3.40.30.10">
    <property type="entry name" value="Glutaredoxin"/>
    <property type="match status" value="1"/>
</dbReference>
<accession>A0A381UPT2</accession>
<protein>
    <recommendedName>
        <fullName evidence="1">Thioredoxin domain-containing protein</fullName>
    </recommendedName>
</protein>
<feature type="domain" description="Thioredoxin" evidence="1">
    <location>
        <begin position="16"/>
        <end position="167"/>
    </location>
</feature>
<dbReference type="EMBL" id="UINC01006736">
    <property type="protein sequence ID" value="SVA29327.1"/>
    <property type="molecule type" value="Genomic_DNA"/>
</dbReference>
<name>A0A381UPT2_9ZZZZ</name>
<dbReference type="InterPro" id="IPR013766">
    <property type="entry name" value="Thioredoxin_domain"/>
</dbReference>
<organism evidence="2">
    <name type="scientific">marine metagenome</name>
    <dbReference type="NCBI Taxonomy" id="408172"/>
    <lineage>
        <taxon>unclassified sequences</taxon>
        <taxon>metagenomes</taxon>
        <taxon>ecological metagenomes</taxon>
    </lineage>
</organism>
<dbReference type="InterPro" id="IPR000866">
    <property type="entry name" value="AhpC/TSA"/>
</dbReference>
<dbReference type="GO" id="GO:0016491">
    <property type="term" value="F:oxidoreductase activity"/>
    <property type="evidence" value="ECO:0007669"/>
    <property type="project" value="InterPro"/>
</dbReference>
<dbReference type="SUPFAM" id="SSF52833">
    <property type="entry name" value="Thioredoxin-like"/>
    <property type="match status" value="1"/>
</dbReference>
<sequence length="167" mass="18512">MNEMRSILAVVVCTALLVFCSARSFGQQTFGDFEGQPATIEEFFDGERWLVVVIWSFMCPICQKELPAYADLARRQKSRSFTVIGLSIDGHVGFGDAWVLLEELGNDFESLIGEVDEVAEFVLLHSRQPFQGTPSIMIFNPSGILVAFQTGPVPVDSIEAFIAQRSN</sequence>
<dbReference type="AlphaFoldDB" id="A0A381UPT2"/>
<dbReference type="InterPro" id="IPR036249">
    <property type="entry name" value="Thioredoxin-like_sf"/>
</dbReference>
<reference evidence="2" key="1">
    <citation type="submission" date="2018-05" db="EMBL/GenBank/DDBJ databases">
        <authorList>
            <person name="Lanie J.A."/>
            <person name="Ng W.-L."/>
            <person name="Kazmierczak K.M."/>
            <person name="Andrzejewski T.M."/>
            <person name="Davidsen T.M."/>
            <person name="Wayne K.J."/>
            <person name="Tettelin H."/>
            <person name="Glass J.I."/>
            <person name="Rusch D."/>
            <person name="Podicherti R."/>
            <person name="Tsui H.-C.T."/>
            <person name="Winkler M.E."/>
        </authorList>
    </citation>
    <scope>NUCLEOTIDE SEQUENCE</scope>
</reference>
<dbReference type="PROSITE" id="PS51352">
    <property type="entry name" value="THIOREDOXIN_2"/>
    <property type="match status" value="1"/>
</dbReference>
<dbReference type="GO" id="GO:0016209">
    <property type="term" value="F:antioxidant activity"/>
    <property type="evidence" value="ECO:0007669"/>
    <property type="project" value="InterPro"/>
</dbReference>
<dbReference type="CDD" id="cd02966">
    <property type="entry name" value="TlpA_like_family"/>
    <property type="match status" value="1"/>
</dbReference>
<evidence type="ECO:0000259" key="1">
    <source>
        <dbReference type="PROSITE" id="PS51352"/>
    </source>
</evidence>
<proteinExistence type="predicted"/>
<gene>
    <name evidence="2" type="ORF">METZ01_LOCUS82181</name>
</gene>
<dbReference type="Pfam" id="PF00578">
    <property type="entry name" value="AhpC-TSA"/>
    <property type="match status" value="1"/>
</dbReference>